<evidence type="ECO:0000256" key="1">
    <source>
        <dbReference type="SAM" id="Phobius"/>
    </source>
</evidence>
<sequence length="194" mass="18801">MAQAGTGVLPGRGRLLVVALVVVVVALSLAAVRSTGALWSGSAATGATAVTTGQLKLVAGSGSASTYQFPALTGSGVLPGTQTQAPLTVTNAGSTPLRYRLTAAGPQVTSGPGVTVALSGVVGGTCAAGALSGTAAFPTTSTSAGGAAVAGVWRSLARGASEVLCIRSELQSVAAAGASTYFILFTFNTEQTRS</sequence>
<accession>A0A1N7HAP9</accession>
<protein>
    <recommendedName>
        <fullName evidence="4">SipW-cognate class signal peptide</fullName>
    </recommendedName>
</protein>
<keyword evidence="1" id="KW-0472">Membrane</keyword>
<keyword evidence="1" id="KW-1133">Transmembrane helix</keyword>
<organism evidence="2 3">
    <name type="scientific">Williamsia sterculiae</name>
    <dbReference type="NCBI Taxonomy" id="1344003"/>
    <lineage>
        <taxon>Bacteria</taxon>
        <taxon>Bacillati</taxon>
        <taxon>Actinomycetota</taxon>
        <taxon>Actinomycetes</taxon>
        <taxon>Mycobacteriales</taxon>
        <taxon>Nocardiaceae</taxon>
        <taxon>Williamsia</taxon>
    </lineage>
</organism>
<gene>
    <name evidence="2" type="ORF">SAMN05445060_3836</name>
</gene>
<proteinExistence type="predicted"/>
<keyword evidence="1" id="KW-0812">Transmembrane</keyword>
<dbReference type="RefSeq" id="WP_083710397.1">
    <property type="nucleotide sequence ID" value="NZ_FTNT01000014.1"/>
</dbReference>
<evidence type="ECO:0000313" key="3">
    <source>
        <dbReference type="Proteomes" id="UP000186218"/>
    </source>
</evidence>
<feature type="transmembrane region" description="Helical" evidence="1">
    <location>
        <begin position="15"/>
        <end position="32"/>
    </location>
</feature>
<dbReference type="Proteomes" id="UP000186218">
    <property type="component" value="Unassembled WGS sequence"/>
</dbReference>
<evidence type="ECO:0008006" key="4">
    <source>
        <dbReference type="Google" id="ProtNLM"/>
    </source>
</evidence>
<dbReference type="OrthoDB" id="4382164at2"/>
<evidence type="ECO:0000313" key="2">
    <source>
        <dbReference type="EMBL" id="SIS21947.1"/>
    </source>
</evidence>
<reference evidence="2 3" key="1">
    <citation type="submission" date="2017-01" db="EMBL/GenBank/DDBJ databases">
        <authorList>
            <person name="Mah S.A."/>
            <person name="Swanson W.J."/>
            <person name="Moy G.W."/>
            <person name="Vacquier V.D."/>
        </authorList>
    </citation>
    <scope>NUCLEOTIDE SEQUENCE [LARGE SCALE GENOMIC DNA]</scope>
    <source>
        <strain evidence="2 3">CPCC 203464</strain>
    </source>
</reference>
<name>A0A1N7HAP9_9NOCA</name>
<keyword evidence="3" id="KW-1185">Reference proteome</keyword>
<dbReference type="STRING" id="1344003.SAMN05445060_3836"/>
<dbReference type="EMBL" id="FTNT01000014">
    <property type="protein sequence ID" value="SIS21947.1"/>
    <property type="molecule type" value="Genomic_DNA"/>
</dbReference>
<dbReference type="AlphaFoldDB" id="A0A1N7HAP9"/>